<evidence type="ECO:0000313" key="10">
    <source>
        <dbReference type="Proteomes" id="UP000033924"/>
    </source>
</evidence>
<reference evidence="9 10" key="1">
    <citation type="submission" date="2015-01" db="EMBL/GenBank/DDBJ databases">
        <title>Erwinia tracheiphila.</title>
        <authorList>
            <person name="Shapiro L.R."/>
        </authorList>
    </citation>
    <scope>NUCLEOTIDE SEQUENCE [LARGE SCALE GENOMIC DNA]</scope>
    <source>
        <strain evidence="9 10">BuffGH</strain>
    </source>
</reference>
<dbReference type="GO" id="GO:0015153">
    <property type="term" value="F:rhamnose transmembrane transporter activity"/>
    <property type="evidence" value="ECO:0007669"/>
    <property type="project" value="InterPro"/>
</dbReference>
<dbReference type="STRING" id="65700.SY86_03275"/>
<evidence type="ECO:0000256" key="5">
    <source>
        <dbReference type="ARBA" id="ARBA00022692"/>
    </source>
</evidence>
<evidence type="ECO:0000313" key="9">
    <source>
        <dbReference type="EMBL" id="KKF34683.1"/>
    </source>
</evidence>
<dbReference type="PROSITE" id="PS51257">
    <property type="entry name" value="PROKAR_LIPOPROTEIN"/>
    <property type="match status" value="1"/>
</dbReference>
<keyword evidence="4" id="KW-0762">Sugar transport</keyword>
<keyword evidence="2" id="KW-1003">Cell membrane</keyword>
<keyword evidence="8" id="KW-0472">Membrane</keyword>
<protein>
    <submittedName>
        <fullName evidence="9">Uncharacterized protein</fullName>
    </submittedName>
</protein>
<dbReference type="PATRIC" id="fig|65700.7.peg.824"/>
<dbReference type="AlphaFoldDB" id="A0A0M2KBR2"/>
<name>A0A0M2KBR2_9GAMM</name>
<keyword evidence="3" id="KW-0997">Cell inner membrane</keyword>
<dbReference type="GO" id="GO:0016020">
    <property type="term" value="C:membrane"/>
    <property type="evidence" value="ECO:0007669"/>
    <property type="project" value="InterPro"/>
</dbReference>
<keyword evidence="6" id="KW-0769">Symport</keyword>
<evidence type="ECO:0000256" key="3">
    <source>
        <dbReference type="ARBA" id="ARBA00022519"/>
    </source>
</evidence>
<dbReference type="GO" id="GO:0015293">
    <property type="term" value="F:symporter activity"/>
    <property type="evidence" value="ECO:0007669"/>
    <property type="project" value="UniProtKB-KW"/>
</dbReference>
<gene>
    <name evidence="9" type="ORF">SY86_03275</name>
</gene>
<keyword evidence="5" id="KW-0812">Transmembrane</keyword>
<dbReference type="InterPro" id="IPR004673">
    <property type="entry name" value="L-rhamnose-proton_sym_RhaT"/>
</dbReference>
<organism evidence="9 10">
    <name type="scientific">Erwinia tracheiphila</name>
    <dbReference type="NCBI Taxonomy" id="65700"/>
    <lineage>
        <taxon>Bacteria</taxon>
        <taxon>Pseudomonadati</taxon>
        <taxon>Pseudomonadota</taxon>
        <taxon>Gammaproteobacteria</taxon>
        <taxon>Enterobacterales</taxon>
        <taxon>Erwiniaceae</taxon>
        <taxon>Erwinia</taxon>
    </lineage>
</organism>
<dbReference type="EMBL" id="JXNU01000003">
    <property type="protein sequence ID" value="KKF34683.1"/>
    <property type="molecule type" value="Genomic_DNA"/>
</dbReference>
<evidence type="ECO:0000256" key="4">
    <source>
        <dbReference type="ARBA" id="ARBA00022597"/>
    </source>
</evidence>
<keyword evidence="7" id="KW-1133">Transmembrane helix</keyword>
<keyword evidence="10" id="KW-1185">Reference proteome</keyword>
<sequence length="82" mass="9309">MSKAILSGILWHLVGAASAACFYALFKKARQCSWETMWSVGGIMSWNRPALDGQRHSAPQFLGLLQHIFPVSTYTDFLFEWE</sequence>
<accession>A0A0M2KBR2</accession>
<dbReference type="Proteomes" id="UP000033924">
    <property type="component" value="Unassembled WGS sequence"/>
</dbReference>
<comment type="caution">
    <text evidence="9">The sequence shown here is derived from an EMBL/GenBank/DDBJ whole genome shotgun (WGS) entry which is preliminary data.</text>
</comment>
<evidence type="ECO:0000256" key="2">
    <source>
        <dbReference type="ARBA" id="ARBA00022475"/>
    </source>
</evidence>
<proteinExistence type="predicted"/>
<evidence type="ECO:0000256" key="1">
    <source>
        <dbReference type="ARBA" id="ARBA00022448"/>
    </source>
</evidence>
<keyword evidence="1" id="KW-0813">Transport</keyword>
<evidence type="ECO:0000256" key="6">
    <source>
        <dbReference type="ARBA" id="ARBA00022847"/>
    </source>
</evidence>
<evidence type="ECO:0000256" key="8">
    <source>
        <dbReference type="ARBA" id="ARBA00023136"/>
    </source>
</evidence>
<evidence type="ECO:0000256" key="7">
    <source>
        <dbReference type="ARBA" id="ARBA00022989"/>
    </source>
</evidence>
<dbReference type="Pfam" id="PF06379">
    <property type="entry name" value="RhaT"/>
    <property type="match status" value="1"/>
</dbReference>